<sequence>MIPINHQKKMRQTKLYRNGIVDNFNTCSRKSSNKPNNKSTINMRTTLIKFVIYYNHSNLTVLQKDVSHCVFQIQAFEACFSFAFWIFKTFFTIFCPSTKKARIILSLTALPDKTPPYARLTVLRFLGNLDLLYSAGLKCGIP</sequence>
<reference evidence="1" key="1">
    <citation type="submission" date="2009-08" db="EMBL/GenBank/DDBJ databases">
        <authorList>
            <person name="Cheung F."/>
            <person name="Xiao Y."/>
            <person name="Chan A."/>
            <person name="Moskal W."/>
            <person name="Town C.D."/>
        </authorList>
    </citation>
    <scope>NUCLEOTIDE SEQUENCE</scope>
</reference>
<dbReference type="AlphaFoldDB" id="C6SXV2"/>
<accession>C6SXV2</accession>
<proteinExistence type="evidence at transcript level"/>
<protein>
    <submittedName>
        <fullName evidence="1">Uncharacterized protein</fullName>
    </submittedName>
</protein>
<name>C6SXV2_SOYBN</name>
<evidence type="ECO:0000313" key="1">
    <source>
        <dbReference type="EMBL" id="ACU14075.1"/>
    </source>
</evidence>
<dbReference type="EMBL" id="BT089999">
    <property type="protein sequence ID" value="ACU14075.1"/>
    <property type="molecule type" value="mRNA"/>
</dbReference>
<organism evidence="1">
    <name type="scientific">Glycine max</name>
    <name type="common">Soybean</name>
    <name type="synonym">Glycine hispida</name>
    <dbReference type="NCBI Taxonomy" id="3847"/>
    <lineage>
        <taxon>Eukaryota</taxon>
        <taxon>Viridiplantae</taxon>
        <taxon>Streptophyta</taxon>
        <taxon>Embryophyta</taxon>
        <taxon>Tracheophyta</taxon>
        <taxon>Spermatophyta</taxon>
        <taxon>Magnoliopsida</taxon>
        <taxon>eudicotyledons</taxon>
        <taxon>Gunneridae</taxon>
        <taxon>Pentapetalae</taxon>
        <taxon>rosids</taxon>
        <taxon>fabids</taxon>
        <taxon>Fabales</taxon>
        <taxon>Fabaceae</taxon>
        <taxon>Papilionoideae</taxon>
        <taxon>50 kb inversion clade</taxon>
        <taxon>NPAAA clade</taxon>
        <taxon>indigoferoid/millettioid clade</taxon>
        <taxon>Phaseoleae</taxon>
        <taxon>Glycine</taxon>
        <taxon>Glycine subgen. Soja</taxon>
    </lineage>
</organism>